<feature type="compositionally biased region" description="Basic and acidic residues" evidence="2">
    <location>
        <begin position="419"/>
        <end position="431"/>
    </location>
</feature>
<feature type="compositionally biased region" description="Basic and acidic residues" evidence="2">
    <location>
        <begin position="164"/>
        <end position="184"/>
    </location>
</feature>
<comment type="caution">
    <text evidence="3">The sequence shown here is derived from an EMBL/GenBank/DDBJ whole genome shotgun (WGS) entry which is preliminary data.</text>
</comment>
<feature type="compositionally biased region" description="Basic and acidic residues" evidence="2">
    <location>
        <begin position="800"/>
        <end position="815"/>
    </location>
</feature>
<sequence length="1332" mass="149714">MFTGRDGLGRGLGRAPLGTPSLATPPPLGRPSLGGSLMGAARVPPIGGQLTPLAPIAAASRGGPPQLAPLKPVGSISQQPLASKEGQGLHSLRRPNTQEQQGNGRWPGKQAGGRRGEDQGLGDSTDQGLSSPPKSILKGPVLARGSAGRGQSQGLDRMQLLQPKETRNIRFDFRTDDLEFHTSEEEYDEELDEEEEEEEEENGGEDEEEEYEEEEEYDSEAEDPEEDTMFRDRDDLNEGVRAGLMLQDASDLLLSQPAPLPLKQQSTLPHGPDPWAAEYPEKPQPQDKTHDPLRDFRKEKDNAEKETKKKSEAKTIQSPVKQPQQTKPPETGNNMVQKSSGENSAIQSQHNKQDPANSSGGKAQQNSPANQNTQTSGIKSQNVKTLEPKQQEDRKLELEGAPKNRKVNPLDRVVAKLSGKTEERGGGEEPKPSGTIKNVTVNLTQLMTKEEESEDDYSSGDDDNDDSQPEVKMSQEDLQQKNQIQATQQEAEVSELRRQHETQLKVLKEQLNKEYHELKEKLKQEHNSALFKLRDQEKKTFESLQNQVLQKVKEENQKSLSEAKACLEEDHVKRKKKLLEDLEKKTEEELEQLKIEFVREMQQRKEELLKEHEEEMQELDKDLKELYFQQKTSKQEEIDATQAAAARSSNDSAAAAAAVSELEMSMTEVLRQRQTQIKREHNRQLATLEEKLDEELEKAARQAKERETLEKRNHSARLTALKDEHERELSELEDSHARHMQDLEAEHEGDVGKLKSEFRAELMRQKTELENKLTEFRIEYEQKMDSLAQEGQPEEGIEASEEKSVEMNDERKQDEGDAMNEVQENARATFEGITGGKKRLEDEEKRYDEILIELQERRKSLEGDLEELKAQENKVKELKTQHLAKSHSHCNKNSCIHETKYNRMKAKYSSLVNRIKSKKAKRSSRPSPVNHNSPSVSSDKSSMESNGNVWDSGQASTDPTLSTTSPGPHHPVLHRSHHHGSTSEASEDEEVRFATEILEKYSRASGHGSTWDLHGGQSKHKVTTPVSSTPKKAWAEDELLVHGRKELSRAEKFLKSREMKNHREVEGITAEDIHREILRQNTKTRHGRTSLVYGGSVTSDTESDEPTHDLPSPTSDFGLDRMLEQIGSANKRSKSQLRQHSSRRRQGAPYTTGNLEFGLNNPLNTHSSGYNTVSPAGPLRLEHLTSGSVPDLGPETVDKVANINHYLQQRWTSYFGELSVPLGGKVGWPAQVIGQSTLLANKAAAPSTDPNIPEKQEKSYFMPEGRGQKPKENVKNVNERIDDLRAWLQEAQATSVNFYDNSSHDLTSLPLCPDLQGSGITYSGTEIVIYYR</sequence>
<evidence type="ECO:0000313" key="4">
    <source>
        <dbReference type="Proteomes" id="UP001487740"/>
    </source>
</evidence>
<feature type="region of interest" description="Disordered" evidence="2">
    <location>
        <begin position="1087"/>
        <end position="1174"/>
    </location>
</feature>
<feature type="region of interest" description="Disordered" evidence="2">
    <location>
        <begin position="1"/>
        <end position="236"/>
    </location>
</feature>
<feature type="compositionally biased region" description="Basic and acidic residues" evidence="2">
    <location>
        <begin position="279"/>
        <end position="313"/>
    </location>
</feature>
<feature type="compositionally biased region" description="Polar residues" evidence="2">
    <location>
        <begin position="1161"/>
        <end position="1174"/>
    </location>
</feature>
<name>A0AAW0UJD3_SCYPA</name>
<feature type="compositionally biased region" description="Basic residues" evidence="2">
    <location>
        <begin position="1131"/>
        <end position="1146"/>
    </location>
</feature>
<dbReference type="EMBL" id="JARAKH010000012">
    <property type="protein sequence ID" value="KAK8398812.1"/>
    <property type="molecule type" value="Genomic_DNA"/>
</dbReference>
<feature type="compositionally biased region" description="Basic and acidic residues" evidence="2">
    <location>
        <begin position="720"/>
        <end position="734"/>
    </location>
</feature>
<evidence type="ECO:0000256" key="1">
    <source>
        <dbReference type="SAM" id="Coils"/>
    </source>
</evidence>
<feature type="compositionally biased region" description="Low complexity" evidence="2">
    <location>
        <begin position="925"/>
        <end position="938"/>
    </location>
</feature>
<organism evidence="3 4">
    <name type="scientific">Scylla paramamosain</name>
    <name type="common">Mud crab</name>
    <dbReference type="NCBI Taxonomy" id="85552"/>
    <lineage>
        <taxon>Eukaryota</taxon>
        <taxon>Metazoa</taxon>
        <taxon>Ecdysozoa</taxon>
        <taxon>Arthropoda</taxon>
        <taxon>Crustacea</taxon>
        <taxon>Multicrustacea</taxon>
        <taxon>Malacostraca</taxon>
        <taxon>Eumalacostraca</taxon>
        <taxon>Eucarida</taxon>
        <taxon>Decapoda</taxon>
        <taxon>Pleocyemata</taxon>
        <taxon>Brachyura</taxon>
        <taxon>Eubrachyura</taxon>
        <taxon>Portunoidea</taxon>
        <taxon>Portunidae</taxon>
        <taxon>Portuninae</taxon>
        <taxon>Scylla</taxon>
    </lineage>
</organism>
<feature type="compositionally biased region" description="Polar residues" evidence="2">
    <location>
        <begin position="316"/>
        <end position="384"/>
    </location>
</feature>
<feature type="compositionally biased region" description="Acidic residues" evidence="2">
    <location>
        <begin position="185"/>
        <end position="227"/>
    </location>
</feature>
<feature type="compositionally biased region" description="Basic residues" evidence="2">
    <location>
        <begin position="971"/>
        <end position="980"/>
    </location>
</feature>
<feature type="compositionally biased region" description="Basic and acidic residues" evidence="2">
    <location>
        <begin position="386"/>
        <end position="402"/>
    </location>
</feature>
<dbReference type="PANTHER" id="PTHR23159">
    <property type="entry name" value="CENTROSOMAL PROTEIN 2"/>
    <property type="match status" value="1"/>
</dbReference>
<evidence type="ECO:0000313" key="3">
    <source>
        <dbReference type="EMBL" id="KAK8398812.1"/>
    </source>
</evidence>
<evidence type="ECO:0000256" key="2">
    <source>
        <dbReference type="SAM" id="MobiDB-lite"/>
    </source>
</evidence>
<feature type="compositionally biased region" description="Low complexity" evidence="2">
    <location>
        <begin position="30"/>
        <end position="39"/>
    </location>
</feature>
<feature type="compositionally biased region" description="Polar residues" evidence="2">
    <location>
        <begin position="435"/>
        <end position="447"/>
    </location>
</feature>
<feature type="compositionally biased region" description="Basic and acidic residues" evidence="2">
    <location>
        <begin position="701"/>
        <end position="713"/>
    </location>
</feature>
<dbReference type="Proteomes" id="UP001487740">
    <property type="component" value="Unassembled WGS sequence"/>
</dbReference>
<accession>A0AAW0UJD3</accession>
<keyword evidence="1" id="KW-0175">Coiled coil</keyword>
<proteinExistence type="predicted"/>
<feature type="compositionally biased region" description="Polar residues" evidence="2">
    <location>
        <begin position="122"/>
        <end position="133"/>
    </location>
</feature>
<feature type="region of interest" description="Disordered" evidence="2">
    <location>
        <begin position="1006"/>
        <end position="1031"/>
    </location>
</feature>
<dbReference type="PANTHER" id="PTHR23159:SF31">
    <property type="entry name" value="CENTROSOME-ASSOCIATED PROTEIN CEP250 ISOFORM X1"/>
    <property type="match status" value="1"/>
</dbReference>
<feature type="coiled-coil region" evidence="1">
    <location>
        <begin position="837"/>
        <end position="885"/>
    </location>
</feature>
<feature type="compositionally biased region" description="Polar residues" evidence="2">
    <location>
        <begin position="939"/>
        <end position="966"/>
    </location>
</feature>
<feature type="region of interest" description="Disordered" evidence="2">
    <location>
        <begin position="701"/>
        <end position="734"/>
    </location>
</feature>
<feature type="region of interest" description="Disordered" evidence="2">
    <location>
        <begin position="256"/>
        <end position="497"/>
    </location>
</feature>
<feature type="compositionally biased region" description="Polar residues" evidence="2">
    <location>
        <begin position="480"/>
        <end position="491"/>
    </location>
</feature>
<feature type="region of interest" description="Disordered" evidence="2">
    <location>
        <begin position="916"/>
        <end position="990"/>
    </location>
</feature>
<gene>
    <name evidence="3" type="ORF">O3P69_004125</name>
</gene>
<feature type="compositionally biased region" description="Acidic residues" evidence="2">
    <location>
        <begin position="451"/>
        <end position="468"/>
    </location>
</feature>
<protein>
    <submittedName>
        <fullName evidence="3">Uncharacterized protein</fullName>
    </submittedName>
</protein>
<feature type="region of interest" description="Disordered" evidence="2">
    <location>
        <begin position="786"/>
        <end position="835"/>
    </location>
</feature>
<feature type="compositionally biased region" description="Polar residues" evidence="2">
    <location>
        <begin position="94"/>
        <end position="103"/>
    </location>
</feature>
<keyword evidence="4" id="KW-1185">Reference proteome</keyword>
<reference evidence="3 4" key="1">
    <citation type="submission" date="2023-03" db="EMBL/GenBank/DDBJ databases">
        <title>High-quality genome of Scylla paramamosain provides insights in environmental adaptation.</title>
        <authorList>
            <person name="Zhang L."/>
        </authorList>
    </citation>
    <scope>NUCLEOTIDE SEQUENCE [LARGE SCALE GENOMIC DNA]</scope>
    <source>
        <strain evidence="3">LZ_2023a</strain>
        <tissue evidence="3">Muscle</tissue>
    </source>
</reference>